<evidence type="ECO:0000259" key="7">
    <source>
        <dbReference type="Pfam" id="PF01232"/>
    </source>
</evidence>
<evidence type="ECO:0000256" key="6">
    <source>
        <dbReference type="ARBA" id="ARBA00048615"/>
    </source>
</evidence>
<dbReference type="GO" id="GO:0008926">
    <property type="term" value="F:mannitol-1-phosphate 5-dehydrogenase activity"/>
    <property type="evidence" value="ECO:0007669"/>
    <property type="project" value="UniProtKB-EC"/>
</dbReference>
<evidence type="ECO:0000256" key="3">
    <source>
        <dbReference type="ARBA" id="ARBA00016219"/>
    </source>
</evidence>
<organism evidence="9 10">
    <name type="scientific">Microbacterium proteolyticum</name>
    <dbReference type="NCBI Taxonomy" id="1572644"/>
    <lineage>
        <taxon>Bacteria</taxon>
        <taxon>Bacillati</taxon>
        <taxon>Actinomycetota</taxon>
        <taxon>Actinomycetes</taxon>
        <taxon>Micrococcales</taxon>
        <taxon>Microbacteriaceae</taxon>
        <taxon>Microbacterium</taxon>
    </lineage>
</organism>
<proteinExistence type="inferred from homology"/>
<dbReference type="AlphaFoldDB" id="A0A7W5CGL2"/>
<dbReference type="SUPFAM" id="SSF48179">
    <property type="entry name" value="6-phosphogluconate dehydrogenase C-terminal domain-like"/>
    <property type="match status" value="1"/>
</dbReference>
<dbReference type="EMBL" id="JACHXY010000001">
    <property type="protein sequence ID" value="MBB3157267.1"/>
    <property type="molecule type" value="Genomic_DNA"/>
</dbReference>
<dbReference type="InterPro" id="IPR013118">
    <property type="entry name" value="Mannitol_DH_C"/>
</dbReference>
<evidence type="ECO:0000256" key="2">
    <source>
        <dbReference type="ARBA" id="ARBA00012939"/>
    </source>
</evidence>
<accession>A0A7W5CGL2</accession>
<name>A0A7W5CGL2_9MICO</name>
<dbReference type="Gene3D" id="3.40.50.720">
    <property type="entry name" value="NAD(P)-binding Rossmann-like Domain"/>
    <property type="match status" value="1"/>
</dbReference>
<dbReference type="InterPro" id="IPR023027">
    <property type="entry name" value="Mannitol_DH_CS"/>
</dbReference>
<dbReference type="Proteomes" id="UP000543579">
    <property type="component" value="Unassembled WGS sequence"/>
</dbReference>
<evidence type="ECO:0000313" key="10">
    <source>
        <dbReference type="Proteomes" id="UP000543579"/>
    </source>
</evidence>
<dbReference type="Pfam" id="PF08125">
    <property type="entry name" value="Mannitol_dh_C"/>
    <property type="match status" value="1"/>
</dbReference>
<protein>
    <recommendedName>
        <fullName evidence="3">Mannitol-1-phosphate 5-dehydrogenase</fullName>
        <ecNumber evidence="2">1.1.1.17</ecNumber>
    </recommendedName>
</protein>
<dbReference type="GO" id="GO:0019594">
    <property type="term" value="P:mannitol metabolic process"/>
    <property type="evidence" value="ECO:0007669"/>
    <property type="project" value="InterPro"/>
</dbReference>
<dbReference type="InterPro" id="IPR013131">
    <property type="entry name" value="Mannitol_DH_N"/>
</dbReference>
<feature type="domain" description="Mannitol dehydrogenase C-terminal" evidence="8">
    <location>
        <begin position="301"/>
        <end position="487"/>
    </location>
</feature>
<dbReference type="EC" id="1.1.1.17" evidence="2"/>
<dbReference type="InterPro" id="IPR013328">
    <property type="entry name" value="6PGD_dom2"/>
</dbReference>
<evidence type="ECO:0000256" key="1">
    <source>
        <dbReference type="ARBA" id="ARBA00006541"/>
    </source>
</evidence>
<comment type="catalytic activity">
    <reaction evidence="6">
        <text>D-mannitol 1-phosphate + NAD(+) = beta-D-fructose 6-phosphate + NADH + H(+)</text>
        <dbReference type="Rhea" id="RHEA:19661"/>
        <dbReference type="ChEBI" id="CHEBI:15378"/>
        <dbReference type="ChEBI" id="CHEBI:57540"/>
        <dbReference type="ChEBI" id="CHEBI:57634"/>
        <dbReference type="ChEBI" id="CHEBI:57945"/>
        <dbReference type="ChEBI" id="CHEBI:61381"/>
        <dbReference type="EC" id="1.1.1.17"/>
    </reaction>
</comment>
<dbReference type="Gene3D" id="1.10.1040.10">
    <property type="entry name" value="N-(1-d-carboxylethyl)-l-norvaline Dehydrogenase, domain 2"/>
    <property type="match status" value="1"/>
</dbReference>
<dbReference type="InterPro" id="IPR050988">
    <property type="entry name" value="Mannitol_DH/Oxidoreductase"/>
</dbReference>
<feature type="domain" description="Mannitol dehydrogenase N-terminal" evidence="7">
    <location>
        <begin position="42"/>
        <end position="291"/>
    </location>
</feature>
<sequence>MPIIDDPLEASRAASDGAAATARLTRAASGTATVPAPPAGAGILHLGLGSFHRAHQAVYTAAALRADGGDWGIVGVASRSRRIVDSLHAQDHLYAVATISPEGTSLEIPGVHTDSYVAADDPARVVADLADPRIRIATLTVTENGYNYSPSSQRLDVADPIVAADIRGGAPRSTIGQLARGLQRRAQAGGEPMSILSCDNLLSNGSHTEKLVRAFLHELPDAEGADVLAYIDRAVTFPSSMVDRIVPSTTPEFADRVAALLGVRDDAPVPAEPFTMWAIEDRFAAGRPRWEAGGAVFTDEVGAYELLKVRLLNGTHSLIAYLGALKGAATIPAAIALPEIEQSAAAVLRHEYEPSVTAPAGVDITQYERELFARWSNSALGHRTDQVGSDGSVKLGQRIPGPVLQALDRGEFPHLIALTVAAYLACVAPPAGFDPGPHAAAMTDNARERLTAGAVRGGRDLAARAIVDLHLFGEDLAHRTAFVDRVGDLLDIIVQRGVDSAVADALSASRALATTTP</sequence>
<evidence type="ECO:0000256" key="4">
    <source>
        <dbReference type="ARBA" id="ARBA00023002"/>
    </source>
</evidence>
<comment type="similarity">
    <text evidence="1">Belongs to the mannitol dehydrogenase family.</text>
</comment>
<reference evidence="9 10" key="1">
    <citation type="submission" date="2020-08" db="EMBL/GenBank/DDBJ databases">
        <title>Genomic Encyclopedia of Type Strains, Phase III (KMG-III): the genomes of soil and plant-associated and newly described type strains.</title>
        <authorList>
            <person name="Whitman W."/>
        </authorList>
    </citation>
    <scope>NUCLEOTIDE SEQUENCE [LARGE SCALE GENOMIC DNA]</scope>
    <source>
        <strain evidence="9 10">CECT 8356</strain>
    </source>
</reference>
<evidence type="ECO:0000256" key="5">
    <source>
        <dbReference type="ARBA" id="ARBA00023027"/>
    </source>
</evidence>
<dbReference type="RefSeq" id="WP_183418702.1">
    <property type="nucleotide sequence ID" value="NZ_JACHXY010000001.1"/>
</dbReference>
<dbReference type="InterPro" id="IPR008927">
    <property type="entry name" value="6-PGluconate_DH-like_C_sf"/>
</dbReference>
<dbReference type="PANTHER" id="PTHR43362">
    <property type="entry name" value="MANNITOL DEHYDROGENASE DSF1-RELATED"/>
    <property type="match status" value="1"/>
</dbReference>
<keyword evidence="4 9" id="KW-0560">Oxidoreductase</keyword>
<dbReference type="InterPro" id="IPR000669">
    <property type="entry name" value="Mannitol_DH"/>
</dbReference>
<dbReference type="PROSITE" id="PS00974">
    <property type="entry name" value="MANNITOL_DHGENASE"/>
    <property type="match status" value="1"/>
</dbReference>
<dbReference type="PRINTS" id="PR00084">
    <property type="entry name" value="MTLDHDRGNASE"/>
</dbReference>
<dbReference type="Pfam" id="PF01232">
    <property type="entry name" value="Mannitol_dh"/>
    <property type="match status" value="1"/>
</dbReference>
<dbReference type="PANTHER" id="PTHR43362:SF1">
    <property type="entry name" value="MANNITOL DEHYDROGENASE 2-RELATED"/>
    <property type="match status" value="1"/>
</dbReference>
<dbReference type="InterPro" id="IPR036291">
    <property type="entry name" value="NAD(P)-bd_dom_sf"/>
</dbReference>
<dbReference type="SUPFAM" id="SSF51735">
    <property type="entry name" value="NAD(P)-binding Rossmann-fold domains"/>
    <property type="match status" value="1"/>
</dbReference>
<evidence type="ECO:0000259" key="8">
    <source>
        <dbReference type="Pfam" id="PF08125"/>
    </source>
</evidence>
<evidence type="ECO:0000313" key="9">
    <source>
        <dbReference type="EMBL" id="MBB3157267.1"/>
    </source>
</evidence>
<keyword evidence="5" id="KW-0520">NAD</keyword>
<gene>
    <name evidence="9" type="ORF">FHS07_000951</name>
</gene>
<comment type="caution">
    <text evidence="9">The sequence shown here is derived from an EMBL/GenBank/DDBJ whole genome shotgun (WGS) entry which is preliminary data.</text>
</comment>